<dbReference type="OrthoDB" id="9782542at2"/>
<organism evidence="4 5">
    <name type="scientific">Paraclostridium benzoelyticum</name>
    <dbReference type="NCBI Taxonomy" id="1629550"/>
    <lineage>
        <taxon>Bacteria</taxon>
        <taxon>Bacillati</taxon>
        <taxon>Bacillota</taxon>
        <taxon>Clostridia</taxon>
        <taxon>Peptostreptococcales</taxon>
        <taxon>Peptostreptococcaceae</taxon>
        <taxon>Paraclostridium</taxon>
    </lineage>
</organism>
<dbReference type="PANTHER" id="PTHR33392:SF6">
    <property type="entry name" value="POLYISOPRENYL-TEICHOIC ACID--PEPTIDOGLYCAN TEICHOIC ACID TRANSFERASE TAGU"/>
    <property type="match status" value="1"/>
</dbReference>
<dbReference type="PANTHER" id="PTHR33392">
    <property type="entry name" value="POLYISOPRENYL-TEICHOIC ACID--PEPTIDOGLYCAN TEICHOIC ACID TRANSFERASE TAGU"/>
    <property type="match status" value="1"/>
</dbReference>
<proteinExistence type="inferred from homology"/>
<dbReference type="PATRIC" id="fig|1629550.3.peg.2463"/>
<evidence type="ECO:0000256" key="2">
    <source>
        <dbReference type="SAM" id="Phobius"/>
    </source>
</evidence>
<comment type="similarity">
    <text evidence="1">Belongs to the LytR/CpsA/Psr (LCP) family.</text>
</comment>
<name>A0A0M3DC99_9FIRM</name>
<keyword evidence="2" id="KW-1133">Transmembrane helix</keyword>
<evidence type="ECO:0000259" key="3">
    <source>
        <dbReference type="Pfam" id="PF03816"/>
    </source>
</evidence>
<dbReference type="AlphaFoldDB" id="A0A0M3DC99"/>
<feature type="transmembrane region" description="Helical" evidence="2">
    <location>
        <begin position="7"/>
        <end position="26"/>
    </location>
</feature>
<dbReference type="InterPro" id="IPR004474">
    <property type="entry name" value="LytR_CpsA_psr"/>
</dbReference>
<gene>
    <name evidence="4" type="ORF">VN21_14930</name>
</gene>
<evidence type="ECO:0000313" key="4">
    <source>
        <dbReference type="EMBL" id="KKY00295.1"/>
    </source>
</evidence>
<dbReference type="Proteomes" id="UP000034407">
    <property type="component" value="Unassembled WGS sequence"/>
</dbReference>
<dbReference type="Pfam" id="PF03816">
    <property type="entry name" value="LytR_cpsA_psr"/>
    <property type="match status" value="1"/>
</dbReference>
<keyword evidence="2" id="KW-0812">Transmembrane</keyword>
<dbReference type="EMBL" id="LBBT01000297">
    <property type="protein sequence ID" value="KKY00295.1"/>
    <property type="molecule type" value="Genomic_DNA"/>
</dbReference>
<sequence>MSIFKKVFIFIIIILVLLPVSIFGYIHSKINKVYDPSSSIKSLKETNYSSEKGITNILLVGTDARNAEEKSRSDAMMILTVDNKHKNLKLTSLARDTYVEIPGHGKQKLTHAYAYGGLNLLLETLESNFKIDIQNYVVVNFFSFINIIDTLNGIVVDVKPNEIQELNRYIPECYSFDHNKNKNPMKNIEYSGKQKLNGYQSLAYSRIRYNDSALERDNRQRLVLESAFEKAKHLPINKYPDLINSILPYVKTNMNTSDILSIGNSILSMDNFNIKTLEFPIEEYSTGGIYKNAGWVWRYDEDKCLPILHDFIFNDDVYKK</sequence>
<protein>
    <submittedName>
        <fullName evidence="4">LytR family transcriptional regulator</fullName>
    </submittedName>
</protein>
<keyword evidence="5" id="KW-1185">Reference proteome</keyword>
<comment type="caution">
    <text evidence="4">The sequence shown here is derived from an EMBL/GenBank/DDBJ whole genome shotgun (WGS) entry which is preliminary data.</text>
</comment>
<feature type="domain" description="Cell envelope-related transcriptional attenuator" evidence="3">
    <location>
        <begin position="72"/>
        <end position="232"/>
    </location>
</feature>
<dbReference type="Gene3D" id="3.40.630.190">
    <property type="entry name" value="LCP protein"/>
    <property type="match status" value="1"/>
</dbReference>
<keyword evidence="2" id="KW-0472">Membrane</keyword>
<evidence type="ECO:0000313" key="5">
    <source>
        <dbReference type="Proteomes" id="UP000034407"/>
    </source>
</evidence>
<dbReference type="InterPro" id="IPR050922">
    <property type="entry name" value="LytR/CpsA/Psr_CW_biosynth"/>
</dbReference>
<accession>A0A0M3DC99</accession>
<dbReference type="RefSeq" id="WP_046823966.1">
    <property type="nucleotide sequence ID" value="NZ_LBBT01000297.1"/>
</dbReference>
<reference evidence="4 5" key="1">
    <citation type="submission" date="2015-04" db="EMBL/GenBank/DDBJ databases">
        <title>Microcin producing Clostridium sp. JC272T.</title>
        <authorList>
            <person name="Jyothsna T."/>
            <person name="Sasikala C."/>
            <person name="Ramana C."/>
        </authorList>
    </citation>
    <scope>NUCLEOTIDE SEQUENCE [LARGE SCALE GENOMIC DNA]</scope>
    <source>
        <strain evidence="4 5">JC272</strain>
    </source>
</reference>
<evidence type="ECO:0000256" key="1">
    <source>
        <dbReference type="ARBA" id="ARBA00006068"/>
    </source>
</evidence>
<dbReference type="NCBIfam" id="TIGR00350">
    <property type="entry name" value="lytR_cpsA_psr"/>
    <property type="match status" value="1"/>
</dbReference>